<organism evidence="2 3">
    <name type="scientific">Anopheles culicifacies</name>
    <dbReference type="NCBI Taxonomy" id="139723"/>
    <lineage>
        <taxon>Eukaryota</taxon>
        <taxon>Metazoa</taxon>
        <taxon>Ecdysozoa</taxon>
        <taxon>Arthropoda</taxon>
        <taxon>Hexapoda</taxon>
        <taxon>Insecta</taxon>
        <taxon>Pterygota</taxon>
        <taxon>Neoptera</taxon>
        <taxon>Endopterygota</taxon>
        <taxon>Diptera</taxon>
        <taxon>Nematocera</taxon>
        <taxon>Culicoidea</taxon>
        <taxon>Culicidae</taxon>
        <taxon>Anophelinae</taxon>
        <taxon>Anopheles</taxon>
        <taxon>culicifacies species complex</taxon>
    </lineage>
</organism>
<dbReference type="EnsemblMetazoa" id="ACUA022283-RA">
    <property type="protein sequence ID" value="ACUA022283-PA"/>
    <property type="gene ID" value="ACUA022283"/>
</dbReference>
<dbReference type="Proteomes" id="UP000075883">
    <property type="component" value="Unassembled WGS sequence"/>
</dbReference>
<feature type="region of interest" description="Disordered" evidence="1">
    <location>
        <begin position="394"/>
        <end position="421"/>
    </location>
</feature>
<dbReference type="EMBL" id="AXCM01001709">
    <property type="status" value="NOT_ANNOTATED_CDS"/>
    <property type="molecule type" value="Genomic_DNA"/>
</dbReference>
<keyword evidence="3" id="KW-1185">Reference proteome</keyword>
<sequence length="626" mass="68454">MCIEWLISNGAPIVMLLGCVRLNLIVWIGCCACLLLQAPWVVAAGHDPPPGNRPIQLEDIERDNLNSERQVFKKEAIAQQQQQHGASSTQSNNHYTVQIQHHPGSAAGTHSSVKYVTPLPVPTQTLTYTKGIIRSVHSIGSIRELTRSYRKPPYGTHRFMFFVLDHAAPQQYVSIPQQPQQHHHNQQVPQVHEDHSTYTVPSRQSLLQPVIGGGAPASPYLTPQPQYVYVQARPQQLPQFAGDNNLPQSLLHILPQNSQAYIMIPSPYYQQQPHHVPASSTGPALPSIVPAPSSSTPHSAQQLAAYVNDPDNHIQTYSHGETGAHSPGTGPSTVQPTPQPDVVYAASSTPAPPRHQSPSAEFSIVKSVEQPVYFSHDLPPAQPNKHPQLLLDGPQQQQHQHHFGAPQLHHPPGRPFLSHSPQPQQQLQHHVAPVAYPTYVQPHGHPSAGPSHSFAPQFYPSLAHPNNGILNYFGVQHRPPTSLLDSYVPSSLQLAKSPHYGTKLAPHAYAPPHQPFHHGHPHHQRPVHFYQPGAPVYPLNPLHTTILQPAGHAQPLHSPATQPLLGQIPSGPATAPGYNTIAYSVPLAFTKTSAQYKRSPGLFSVAGFAKQSGLATTKLQPAKQFQ</sequence>
<name>A0A182MN64_9DIPT</name>
<feature type="region of interest" description="Disordered" evidence="1">
    <location>
        <begin position="311"/>
        <end position="359"/>
    </location>
</feature>
<evidence type="ECO:0000313" key="3">
    <source>
        <dbReference type="Proteomes" id="UP000075883"/>
    </source>
</evidence>
<dbReference type="VEuPathDB" id="VectorBase:ACUA022283"/>
<protein>
    <submittedName>
        <fullName evidence="2">Uncharacterized protein</fullName>
    </submittedName>
</protein>
<evidence type="ECO:0000256" key="1">
    <source>
        <dbReference type="SAM" id="MobiDB-lite"/>
    </source>
</evidence>
<accession>A0A182MN64</accession>
<evidence type="ECO:0000313" key="2">
    <source>
        <dbReference type="EnsemblMetazoa" id="ACUA022283-PA"/>
    </source>
</evidence>
<dbReference type="AlphaFoldDB" id="A0A182MN64"/>
<reference evidence="3" key="1">
    <citation type="submission" date="2013-09" db="EMBL/GenBank/DDBJ databases">
        <title>The Genome Sequence of Anopheles culicifacies species A.</title>
        <authorList>
            <consortium name="The Broad Institute Genomics Platform"/>
            <person name="Neafsey D.E."/>
            <person name="Besansky N."/>
            <person name="Howell P."/>
            <person name="Walton C."/>
            <person name="Young S.K."/>
            <person name="Zeng Q."/>
            <person name="Gargeya S."/>
            <person name="Fitzgerald M."/>
            <person name="Haas B."/>
            <person name="Abouelleil A."/>
            <person name="Allen A.W."/>
            <person name="Alvarado L."/>
            <person name="Arachchi H.M."/>
            <person name="Berlin A.M."/>
            <person name="Chapman S.B."/>
            <person name="Gainer-Dewar J."/>
            <person name="Goldberg J."/>
            <person name="Griggs A."/>
            <person name="Gujja S."/>
            <person name="Hansen M."/>
            <person name="Howarth C."/>
            <person name="Imamovic A."/>
            <person name="Ireland A."/>
            <person name="Larimer J."/>
            <person name="McCowan C."/>
            <person name="Murphy C."/>
            <person name="Pearson M."/>
            <person name="Poon T.W."/>
            <person name="Priest M."/>
            <person name="Roberts A."/>
            <person name="Saif S."/>
            <person name="Shea T."/>
            <person name="Sisk P."/>
            <person name="Sykes S."/>
            <person name="Wortman J."/>
            <person name="Nusbaum C."/>
            <person name="Birren B."/>
        </authorList>
    </citation>
    <scope>NUCLEOTIDE SEQUENCE [LARGE SCALE GENOMIC DNA]</scope>
    <source>
        <strain evidence="3">A-37</strain>
    </source>
</reference>
<proteinExistence type="predicted"/>
<reference evidence="2" key="2">
    <citation type="submission" date="2020-05" db="UniProtKB">
        <authorList>
            <consortium name="EnsemblMetazoa"/>
        </authorList>
    </citation>
    <scope>IDENTIFICATION</scope>
    <source>
        <strain evidence="2">A-37</strain>
    </source>
</reference>